<dbReference type="PANTHER" id="PTHR10715">
    <property type="entry name" value="60S RIBOSOMAL PROTEIN L6"/>
    <property type="match status" value="1"/>
</dbReference>
<dbReference type="PROSITE" id="PS01170">
    <property type="entry name" value="RIBOSOMAL_L6E"/>
    <property type="match status" value="1"/>
</dbReference>
<feature type="compositionally biased region" description="Basic and acidic residues" evidence="5">
    <location>
        <begin position="16"/>
        <end position="30"/>
    </location>
</feature>
<name>A0A1J9QUX8_9EURO</name>
<dbReference type="GO" id="GO:0003723">
    <property type="term" value="F:RNA binding"/>
    <property type="evidence" value="ECO:0007669"/>
    <property type="project" value="TreeGrafter"/>
</dbReference>
<dbReference type="Pfam" id="PF01159">
    <property type="entry name" value="Ribosomal_L6e"/>
    <property type="match status" value="1"/>
</dbReference>
<dbReference type="SUPFAM" id="SSF50104">
    <property type="entry name" value="Translation proteins SH3-like domain"/>
    <property type="match status" value="1"/>
</dbReference>
<feature type="region of interest" description="Disordered" evidence="5">
    <location>
        <begin position="1"/>
        <end position="36"/>
    </location>
</feature>
<dbReference type="GO" id="GO:0003735">
    <property type="term" value="F:structural constituent of ribosome"/>
    <property type="evidence" value="ECO:0007669"/>
    <property type="project" value="InterPro"/>
</dbReference>
<evidence type="ECO:0000256" key="5">
    <source>
        <dbReference type="SAM" id="MobiDB-lite"/>
    </source>
</evidence>
<dbReference type="AlphaFoldDB" id="A0A1J9QUX8"/>
<dbReference type="FunFam" id="2.30.30.30:FF:000014">
    <property type="entry name" value="60S ribosomal protein L6"/>
    <property type="match status" value="1"/>
</dbReference>
<dbReference type="InterPro" id="IPR008991">
    <property type="entry name" value="Translation_prot_SH3-like_sf"/>
</dbReference>
<protein>
    <recommendedName>
        <fullName evidence="4">60S ribosomal protein L6</fullName>
    </recommendedName>
</protein>
<organism evidence="6 7">
    <name type="scientific">Emergomyces pasteurianus Ep9510</name>
    <dbReference type="NCBI Taxonomy" id="1447872"/>
    <lineage>
        <taxon>Eukaryota</taxon>
        <taxon>Fungi</taxon>
        <taxon>Dikarya</taxon>
        <taxon>Ascomycota</taxon>
        <taxon>Pezizomycotina</taxon>
        <taxon>Eurotiomycetes</taxon>
        <taxon>Eurotiomycetidae</taxon>
        <taxon>Onygenales</taxon>
        <taxon>Ajellomycetaceae</taxon>
        <taxon>Emergomyces</taxon>
    </lineage>
</organism>
<dbReference type="EMBL" id="LGRN01000018">
    <property type="protein sequence ID" value="OJD19077.1"/>
    <property type="molecule type" value="Genomic_DNA"/>
</dbReference>
<evidence type="ECO:0000313" key="6">
    <source>
        <dbReference type="EMBL" id="OJD19077.1"/>
    </source>
</evidence>
<accession>A0A1J9QUX8</accession>
<dbReference type="GO" id="GO:0002181">
    <property type="term" value="P:cytoplasmic translation"/>
    <property type="evidence" value="ECO:0007669"/>
    <property type="project" value="TreeGrafter"/>
</dbReference>
<dbReference type="CDD" id="cd13156">
    <property type="entry name" value="KOW_RPL6"/>
    <property type="match status" value="1"/>
</dbReference>
<reference evidence="6 7" key="1">
    <citation type="submission" date="2015-07" db="EMBL/GenBank/DDBJ databases">
        <title>Emmonsia species relationships and genome sequence.</title>
        <authorList>
            <consortium name="The Broad Institute Genomics Platform"/>
            <person name="Cuomo C.A."/>
            <person name="Munoz J.F."/>
            <person name="Imamovic A."/>
            <person name="Priest M.E."/>
            <person name="Young S."/>
            <person name="Clay O.K."/>
            <person name="McEwen J.G."/>
        </authorList>
    </citation>
    <scope>NUCLEOTIDE SEQUENCE [LARGE SCALE GENOMIC DNA]</scope>
    <source>
        <strain evidence="6 7">UAMH 9510</strain>
    </source>
</reference>
<dbReference type="InterPro" id="IPR041997">
    <property type="entry name" value="Ribosomal_eL6_KOW"/>
</dbReference>
<dbReference type="GO" id="GO:0000027">
    <property type="term" value="P:ribosomal large subunit assembly"/>
    <property type="evidence" value="ECO:0007669"/>
    <property type="project" value="TreeGrafter"/>
</dbReference>
<feature type="compositionally biased region" description="Basic and acidic residues" evidence="5">
    <location>
        <begin position="191"/>
        <end position="207"/>
    </location>
</feature>
<proteinExistence type="inferred from homology"/>
<evidence type="ECO:0000256" key="4">
    <source>
        <dbReference type="RuleBase" id="RU000662"/>
    </source>
</evidence>
<gene>
    <name evidence="6" type="ORF">AJ78_00950</name>
</gene>
<dbReference type="Gene3D" id="2.30.30.30">
    <property type="match status" value="1"/>
</dbReference>
<keyword evidence="2 4" id="KW-0689">Ribosomal protein</keyword>
<feature type="region of interest" description="Disordered" evidence="5">
    <location>
        <begin position="191"/>
        <end position="214"/>
    </location>
</feature>
<dbReference type="VEuPathDB" id="FungiDB:AJ78_00950"/>
<dbReference type="PANTHER" id="PTHR10715:SF0">
    <property type="entry name" value="LARGE RIBOSOMAL SUBUNIT PROTEIN EL6"/>
    <property type="match status" value="1"/>
</dbReference>
<dbReference type="STRING" id="1447872.A0A1J9QUX8"/>
<evidence type="ECO:0000256" key="2">
    <source>
        <dbReference type="ARBA" id="ARBA00022980"/>
    </source>
</evidence>
<keyword evidence="3 4" id="KW-0687">Ribonucleoprotein</keyword>
<dbReference type="InterPro" id="IPR014722">
    <property type="entry name" value="Rib_uL2_dom2"/>
</dbReference>
<dbReference type="GO" id="GO:0022625">
    <property type="term" value="C:cytosolic large ribosomal subunit"/>
    <property type="evidence" value="ECO:0007669"/>
    <property type="project" value="TreeGrafter"/>
</dbReference>
<evidence type="ECO:0000256" key="1">
    <source>
        <dbReference type="ARBA" id="ARBA00010592"/>
    </source>
</evidence>
<keyword evidence="7" id="KW-1185">Reference proteome</keyword>
<dbReference type="OrthoDB" id="2436667at2759"/>
<evidence type="ECO:0000313" key="7">
    <source>
        <dbReference type="Proteomes" id="UP000182235"/>
    </source>
</evidence>
<comment type="similarity">
    <text evidence="1 4">Belongs to the eukaryotic ribosomal protein eL6 family.</text>
</comment>
<comment type="caution">
    <text evidence="6">The sequence shown here is derived from an EMBL/GenBank/DDBJ whole genome shotgun (WGS) entry which is preliminary data.</text>
</comment>
<evidence type="ECO:0000256" key="3">
    <source>
        <dbReference type="ARBA" id="ARBA00023274"/>
    </source>
</evidence>
<dbReference type="InterPro" id="IPR049633">
    <property type="entry name" value="Ribosomal_eL6_CS"/>
</dbReference>
<dbReference type="InterPro" id="IPR000915">
    <property type="entry name" value="60S_ribosomal_eL6"/>
</dbReference>
<dbReference type="Proteomes" id="UP000182235">
    <property type="component" value="Unassembled WGS sequence"/>
</dbReference>
<sequence>MAMVLTHRPTITASPKPDDERPPTPNDHRQLGPAPIPNSLRFHVFVTIANMSATLDSKSVGQTKKFGKGERTVPAQKAQKWYPTEDDFQPKKVRKTVHPAKPRASLQPGTILILLAGRFRGKRVVLLKHLPQGVLLVTGPFKLNGVPLRRVNARYVIATSAKVDLKGIDDKVLEKASESEYFTREKKSEKKGEEAFFKQGEKPEKKKVASARANDQKAIDQPLLATIKKEHFLASYLSSSFSLRKGDKPHEMKW</sequence>